<accession>A0A370I2K5</accession>
<name>A0A370I2K5_9NOCA</name>
<dbReference type="AlphaFoldDB" id="A0A370I2K5"/>
<protein>
    <submittedName>
        <fullName evidence="1">Uncharacterized protein</fullName>
    </submittedName>
</protein>
<dbReference type="PANTHER" id="PTHR34613">
    <property type="entry name" value="SLL0800 PROTEIN"/>
    <property type="match status" value="1"/>
</dbReference>
<keyword evidence="2" id="KW-1185">Reference proteome</keyword>
<gene>
    <name evidence="1" type="ORF">DFR76_107331</name>
</gene>
<organism evidence="1 2">
    <name type="scientific">Nocardia pseudobrasiliensis</name>
    <dbReference type="NCBI Taxonomy" id="45979"/>
    <lineage>
        <taxon>Bacteria</taxon>
        <taxon>Bacillati</taxon>
        <taxon>Actinomycetota</taxon>
        <taxon>Actinomycetes</taxon>
        <taxon>Mycobacteriales</taxon>
        <taxon>Nocardiaceae</taxon>
        <taxon>Nocardia</taxon>
    </lineage>
</organism>
<proteinExistence type="predicted"/>
<reference evidence="1 2" key="1">
    <citation type="submission" date="2018-07" db="EMBL/GenBank/DDBJ databases">
        <title>Genomic Encyclopedia of Type Strains, Phase IV (KMG-IV): sequencing the most valuable type-strain genomes for metagenomic binning, comparative biology and taxonomic classification.</title>
        <authorList>
            <person name="Goeker M."/>
        </authorList>
    </citation>
    <scope>NUCLEOTIDE SEQUENCE [LARGE SCALE GENOMIC DNA]</scope>
    <source>
        <strain evidence="1 2">DSM 44290</strain>
    </source>
</reference>
<dbReference type="EMBL" id="QQBC01000007">
    <property type="protein sequence ID" value="RDI64953.1"/>
    <property type="molecule type" value="Genomic_DNA"/>
</dbReference>
<dbReference type="PANTHER" id="PTHR34613:SF1">
    <property type="entry name" value="SLL6017 PROTEIN"/>
    <property type="match status" value="1"/>
</dbReference>
<evidence type="ECO:0000313" key="2">
    <source>
        <dbReference type="Proteomes" id="UP000254869"/>
    </source>
</evidence>
<dbReference type="STRING" id="1210086.GCA_001613105_03343"/>
<comment type="caution">
    <text evidence="1">The sequence shown here is derived from an EMBL/GenBank/DDBJ whole genome shotgun (WGS) entry which is preliminary data.</text>
</comment>
<evidence type="ECO:0000313" key="1">
    <source>
        <dbReference type="EMBL" id="RDI64953.1"/>
    </source>
</evidence>
<sequence length="276" mass="30787">MLAAWYLRHVFGEKVPDYERARAEPCDFTDVGPKEFRGDCALGLYDPSGRAMSAICVEIQRKKDPLRHWQWPVYLATLRARLRCPTYLLIVATNPTVAEWCRKPIDFGHPELVLRPLVLGPDTIPAVTDPAEAIAAPERAVLSAIAHGNEPNADALLVALMAGLSNTDYELGKMYYDMVAEALSATAQRRLEELMNNTYEYRSDFARRYVAEGRAEGRTEGRAEGEAAALLMVLEARGFDVPDDVRDRVTACDDLDQLGLWIRRAASVQSVGELFD</sequence>
<dbReference type="Proteomes" id="UP000254869">
    <property type="component" value="Unassembled WGS sequence"/>
</dbReference>